<dbReference type="OrthoDB" id="425354at2759"/>
<accession>A0A8H6VS55</accession>
<protein>
    <submittedName>
        <fullName evidence="1">Uncharacterized protein</fullName>
    </submittedName>
</protein>
<evidence type="ECO:0000313" key="1">
    <source>
        <dbReference type="EMBL" id="KAF7290026.1"/>
    </source>
</evidence>
<evidence type="ECO:0000313" key="2">
    <source>
        <dbReference type="Proteomes" id="UP000613580"/>
    </source>
</evidence>
<gene>
    <name evidence="1" type="ORF">HMN09_01307600</name>
</gene>
<organism evidence="1 2">
    <name type="scientific">Mycena chlorophos</name>
    <name type="common">Agaric fungus</name>
    <name type="synonym">Agaricus chlorophos</name>
    <dbReference type="NCBI Taxonomy" id="658473"/>
    <lineage>
        <taxon>Eukaryota</taxon>
        <taxon>Fungi</taxon>
        <taxon>Dikarya</taxon>
        <taxon>Basidiomycota</taxon>
        <taxon>Agaricomycotina</taxon>
        <taxon>Agaricomycetes</taxon>
        <taxon>Agaricomycetidae</taxon>
        <taxon>Agaricales</taxon>
        <taxon>Marasmiineae</taxon>
        <taxon>Mycenaceae</taxon>
        <taxon>Mycena</taxon>
    </lineage>
</organism>
<reference evidence="1" key="1">
    <citation type="submission" date="2020-05" db="EMBL/GenBank/DDBJ databases">
        <title>Mycena genomes resolve the evolution of fungal bioluminescence.</title>
        <authorList>
            <person name="Tsai I.J."/>
        </authorList>
    </citation>
    <scope>NUCLEOTIDE SEQUENCE</scope>
    <source>
        <strain evidence="1">110903Hualien_Pintung</strain>
    </source>
</reference>
<sequence>MWRERASSVFLRSPRLSRSMALPPHFTTRDISGQFTLNVQLSENLTTLPDGFPEKLAFNHYIDDDGSEHIWVEQELVDATGTAKTSVKIIVSDDHRVLDWCERRRDDPFFRRVVGRIRRIQTPVLDTPFLRAGWTADTRKHGVLQYDLSDEPHTWLADETWGVEEIEGERYFARHVRFVRREEEVLRRLVYDYVGSV</sequence>
<dbReference type="InterPro" id="IPR053037">
    <property type="entry name" value="Pericyclase_pydY-like"/>
</dbReference>
<keyword evidence="2" id="KW-1185">Reference proteome</keyword>
<name>A0A8H6VS55_MYCCL</name>
<comment type="caution">
    <text evidence="1">The sequence shown here is derived from an EMBL/GenBank/DDBJ whole genome shotgun (WGS) entry which is preliminary data.</text>
</comment>
<proteinExistence type="predicted"/>
<dbReference type="EMBL" id="JACAZE010000027">
    <property type="protein sequence ID" value="KAF7290026.1"/>
    <property type="molecule type" value="Genomic_DNA"/>
</dbReference>
<dbReference type="Proteomes" id="UP000613580">
    <property type="component" value="Unassembled WGS sequence"/>
</dbReference>
<dbReference type="PANTHER" id="PTHR38115">
    <property type="entry name" value="LIPOCALIN-LIKE DOMAIN-CONTAINING PROTEIN"/>
    <property type="match status" value="1"/>
</dbReference>
<dbReference type="AlphaFoldDB" id="A0A8H6VS55"/>
<dbReference type="PANTHER" id="PTHR38115:SF1">
    <property type="entry name" value="LIPOCALIN-LIKE DOMAIN-CONTAINING PROTEIN"/>
    <property type="match status" value="1"/>
</dbReference>